<dbReference type="Gene3D" id="3.40.190.150">
    <property type="entry name" value="Bordetella uptake gene, domain 1"/>
    <property type="match status" value="1"/>
</dbReference>
<dbReference type="InterPro" id="IPR042100">
    <property type="entry name" value="Bug_dom1"/>
</dbReference>
<dbReference type="PANTHER" id="PTHR42928">
    <property type="entry name" value="TRICARBOXYLATE-BINDING PROTEIN"/>
    <property type="match status" value="1"/>
</dbReference>
<proteinExistence type="inferred from homology"/>
<comment type="similarity">
    <text evidence="1">Belongs to the UPF0065 (bug) family.</text>
</comment>
<name>A0ABT1DBB8_9PROT</name>
<evidence type="ECO:0000313" key="3">
    <source>
        <dbReference type="EMBL" id="MCO6418469.1"/>
    </source>
</evidence>
<dbReference type="Proteomes" id="UP001523392">
    <property type="component" value="Unassembled WGS sequence"/>
</dbReference>
<comment type="caution">
    <text evidence="3">The sequence shown here is derived from an EMBL/GenBank/DDBJ whole genome shotgun (WGS) entry which is preliminary data.</text>
</comment>
<feature type="signal peptide" evidence="2">
    <location>
        <begin position="1"/>
        <end position="23"/>
    </location>
</feature>
<dbReference type="Gene3D" id="3.40.190.10">
    <property type="entry name" value="Periplasmic binding protein-like II"/>
    <property type="match status" value="1"/>
</dbReference>
<gene>
    <name evidence="3" type="ORF">JYK14_20210</name>
</gene>
<evidence type="ECO:0000313" key="4">
    <source>
        <dbReference type="Proteomes" id="UP001523392"/>
    </source>
</evidence>
<dbReference type="PIRSF" id="PIRSF017082">
    <property type="entry name" value="YflP"/>
    <property type="match status" value="1"/>
</dbReference>
<keyword evidence="2" id="KW-0732">Signal</keyword>
<dbReference type="CDD" id="cd13578">
    <property type="entry name" value="PBP2_Bug27"/>
    <property type="match status" value="1"/>
</dbReference>
<evidence type="ECO:0000256" key="1">
    <source>
        <dbReference type="ARBA" id="ARBA00006987"/>
    </source>
</evidence>
<evidence type="ECO:0000256" key="2">
    <source>
        <dbReference type="SAM" id="SignalP"/>
    </source>
</evidence>
<protein>
    <submittedName>
        <fullName evidence="3">Tripartite tricarboxylate transporter substrate binding protein</fullName>
    </submittedName>
</protein>
<reference evidence="3 4" key="1">
    <citation type="submission" date="2021-12" db="EMBL/GenBank/DDBJ databases">
        <title>Siccirubricoccus leaddurans sp. nov., a high concentration Zn2+ tolerance bacterium.</title>
        <authorList>
            <person name="Cao Y."/>
        </authorList>
    </citation>
    <scope>NUCLEOTIDE SEQUENCE [LARGE SCALE GENOMIC DNA]</scope>
    <source>
        <strain evidence="3 4">KC 17139</strain>
    </source>
</reference>
<organism evidence="3 4">
    <name type="scientific">Siccirubricoccus soli</name>
    <dbReference type="NCBI Taxonomy" id="2899147"/>
    <lineage>
        <taxon>Bacteria</taxon>
        <taxon>Pseudomonadati</taxon>
        <taxon>Pseudomonadota</taxon>
        <taxon>Alphaproteobacteria</taxon>
        <taxon>Acetobacterales</taxon>
        <taxon>Roseomonadaceae</taxon>
        <taxon>Siccirubricoccus</taxon>
    </lineage>
</organism>
<dbReference type="SUPFAM" id="SSF53850">
    <property type="entry name" value="Periplasmic binding protein-like II"/>
    <property type="match status" value="1"/>
</dbReference>
<dbReference type="EMBL" id="JAFIRR010000134">
    <property type="protein sequence ID" value="MCO6418469.1"/>
    <property type="molecule type" value="Genomic_DNA"/>
</dbReference>
<dbReference type="Pfam" id="PF03401">
    <property type="entry name" value="TctC"/>
    <property type="match status" value="1"/>
</dbReference>
<feature type="chain" id="PRO_5045484317" evidence="2">
    <location>
        <begin position="24"/>
        <end position="335"/>
    </location>
</feature>
<dbReference type="PANTHER" id="PTHR42928:SF5">
    <property type="entry name" value="BLR1237 PROTEIN"/>
    <property type="match status" value="1"/>
</dbReference>
<dbReference type="InterPro" id="IPR005064">
    <property type="entry name" value="BUG"/>
</dbReference>
<accession>A0ABT1DBB8</accession>
<sequence length="335" mass="34693">MTKIRLGRRALLASSLAPAAAWAQGNTAGGNAAGTWPGARPIRLVIGFPPGGSADFLARTLAEPLQKSLGQTIVVDNRPGAGANIATEHVARSEADGYTILLGGNFSHAVNPAMFRRLSFDPIADFTPIGQVSDLPTIIAVSSASGIKTLAELLDRIKQKPGHWNYGTPGIGTPSHLAGAMLSRVTGFELTHVPFRGGAPSLTAVLAGDIEIIIGTPPVVLPHSRTGRLNALALTTAAPSPVIPDVPGAASQGLPALDISGWYGLFAPARLPAPIRDRLHAALGEALANPTVKERFGQEGLQAISSTSPAAFGEFVVKEMPFWAQVVRDAGATVE</sequence>
<dbReference type="RefSeq" id="WP_252955100.1">
    <property type="nucleotide sequence ID" value="NZ_JAFIRR010000134.1"/>
</dbReference>
<keyword evidence="4" id="KW-1185">Reference proteome</keyword>